<accession>A0A5C6M7N1</accession>
<organism evidence="4 5">
    <name type="scientific">Planctomyces bekefii</name>
    <dbReference type="NCBI Taxonomy" id="1653850"/>
    <lineage>
        <taxon>Bacteria</taxon>
        <taxon>Pseudomonadati</taxon>
        <taxon>Planctomycetota</taxon>
        <taxon>Planctomycetia</taxon>
        <taxon>Planctomycetales</taxon>
        <taxon>Planctomycetaceae</taxon>
        <taxon>Planctomyces</taxon>
    </lineage>
</organism>
<feature type="binding site" evidence="2">
    <location>
        <position position="92"/>
    </location>
    <ligand>
        <name>Cu cation</name>
        <dbReference type="ChEBI" id="CHEBI:23378"/>
    </ligand>
</feature>
<evidence type="ECO:0000256" key="3">
    <source>
        <dbReference type="PIRSR" id="PIRSR603782-2"/>
    </source>
</evidence>
<dbReference type="SUPFAM" id="SSF52833">
    <property type="entry name" value="Thioredoxin-like"/>
    <property type="match status" value="1"/>
</dbReference>
<dbReference type="EMBL" id="SRHE01000403">
    <property type="protein sequence ID" value="TWW09061.1"/>
    <property type="molecule type" value="Genomic_DNA"/>
</dbReference>
<keyword evidence="2" id="KW-0186">Copper</keyword>
<evidence type="ECO:0000313" key="4">
    <source>
        <dbReference type="EMBL" id="TWW09061.1"/>
    </source>
</evidence>
<comment type="similarity">
    <text evidence="1">Belongs to the SCO1/2 family.</text>
</comment>
<name>A0A5C6M7N1_9PLAN</name>
<dbReference type="CDD" id="cd02968">
    <property type="entry name" value="SCO"/>
    <property type="match status" value="1"/>
</dbReference>
<keyword evidence="5" id="KW-1185">Reference proteome</keyword>
<evidence type="ECO:0008006" key="6">
    <source>
        <dbReference type="Google" id="ProtNLM"/>
    </source>
</evidence>
<feature type="binding site" evidence="2">
    <location>
        <position position="96"/>
    </location>
    <ligand>
        <name>Cu cation</name>
        <dbReference type="ChEBI" id="CHEBI:23378"/>
    </ligand>
</feature>
<keyword evidence="2" id="KW-0479">Metal-binding</keyword>
<reference evidence="4 5" key="2">
    <citation type="submission" date="2019-08" db="EMBL/GenBank/DDBJ databases">
        <authorList>
            <person name="Henke P."/>
        </authorList>
    </citation>
    <scope>NUCLEOTIDE SEQUENCE [LARGE SCALE GENOMIC DNA]</scope>
    <source>
        <strain evidence="4">Phe10_nw2017</strain>
    </source>
</reference>
<reference evidence="4 5" key="1">
    <citation type="submission" date="2019-08" db="EMBL/GenBank/DDBJ databases">
        <title>100 year-old enigma solved: identification of Planctomyces bekefii, the type genus and species of the phylum Planctomycetes.</title>
        <authorList>
            <person name="Svetlana D.N."/>
            <person name="Overmann J."/>
        </authorList>
    </citation>
    <scope>NUCLEOTIDE SEQUENCE [LARGE SCALE GENOMIC DNA]</scope>
    <source>
        <strain evidence="4">Phe10_nw2017</strain>
    </source>
</reference>
<dbReference type="GO" id="GO:0046872">
    <property type="term" value="F:metal ion binding"/>
    <property type="evidence" value="ECO:0007669"/>
    <property type="project" value="UniProtKB-KW"/>
</dbReference>
<evidence type="ECO:0000313" key="5">
    <source>
        <dbReference type="Proteomes" id="UP000321083"/>
    </source>
</evidence>
<comment type="caution">
    <text evidence="4">The sequence shown here is derived from an EMBL/GenBank/DDBJ whole genome shotgun (WGS) entry which is preliminary data.</text>
</comment>
<dbReference type="AlphaFoldDB" id="A0A5C6M7N1"/>
<dbReference type="Gene3D" id="3.40.30.10">
    <property type="entry name" value="Glutaredoxin"/>
    <property type="match status" value="1"/>
</dbReference>
<proteinExistence type="inferred from homology"/>
<sequence>MFACMGLLATSAAVGVWFGAGYRSAAWGVAESRNELRAASLSSERIEGRSSRRSGISIPDVLVTDERGRSLRLMSEVIRDRSVCVNFFYTQCDGSCPGTTRTIRSLRAELARHFGADELVFLSISLDPVTDTAERLAEYRRSYGITEGGGQAEWVFVSCEEADLEAVRRGFGAYDLDAAVDAERNQHAATVTFGNARLDRWSALPAAMDRSQLLSAMCRIMGNSAQQRYANLLLLRK</sequence>
<dbReference type="InterPro" id="IPR036249">
    <property type="entry name" value="Thioredoxin-like_sf"/>
</dbReference>
<keyword evidence="3" id="KW-1015">Disulfide bond</keyword>
<gene>
    <name evidence="4" type="ORF">E3A20_18100</name>
</gene>
<evidence type="ECO:0000256" key="2">
    <source>
        <dbReference type="PIRSR" id="PIRSR603782-1"/>
    </source>
</evidence>
<evidence type="ECO:0000256" key="1">
    <source>
        <dbReference type="ARBA" id="ARBA00010996"/>
    </source>
</evidence>
<dbReference type="Pfam" id="PF02630">
    <property type="entry name" value="SCO1-SenC"/>
    <property type="match status" value="1"/>
</dbReference>
<dbReference type="InterPro" id="IPR003782">
    <property type="entry name" value="SCO1/SenC"/>
</dbReference>
<dbReference type="Proteomes" id="UP000321083">
    <property type="component" value="Unassembled WGS sequence"/>
</dbReference>
<feature type="disulfide bond" description="Redox-active" evidence="3">
    <location>
        <begin position="92"/>
        <end position="96"/>
    </location>
</feature>
<protein>
    <recommendedName>
        <fullName evidence="6">SCO family protein</fullName>
    </recommendedName>
</protein>